<accession>A0A6A5Q784</accession>
<keyword evidence="3" id="KW-1185">Reference proteome</keyword>
<evidence type="ECO:0000256" key="1">
    <source>
        <dbReference type="SAM" id="MobiDB-lite"/>
    </source>
</evidence>
<feature type="region of interest" description="Disordered" evidence="1">
    <location>
        <begin position="22"/>
        <end position="55"/>
    </location>
</feature>
<dbReference type="OrthoDB" id="3798655at2759"/>
<protein>
    <submittedName>
        <fullName evidence="2">Uncharacterized protein</fullName>
    </submittedName>
</protein>
<dbReference type="Proteomes" id="UP000800096">
    <property type="component" value="Unassembled WGS sequence"/>
</dbReference>
<evidence type="ECO:0000313" key="3">
    <source>
        <dbReference type="Proteomes" id="UP000800096"/>
    </source>
</evidence>
<evidence type="ECO:0000313" key="2">
    <source>
        <dbReference type="EMBL" id="KAF1911332.1"/>
    </source>
</evidence>
<dbReference type="AlphaFoldDB" id="A0A6A5Q784"/>
<feature type="compositionally biased region" description="Polar residues" evidence="1">
    <location>
        <begin position="36"/>
        <end position="49"/>
    </location>
</feature>
<sequence length="155" mass="17276">MANPRYPKEHWNCYRPTYDAPPNTQGPAGIHIPLSLSPSPTTVDTSTRPPTSPPHLWPASLDHLMGRTVRAYDLVTNYARDSHGGTRWAPEDIARVHACGKQLHSVIRVLQAWSRCAARDVDAQQLRDDARDVEQACNLVQSVISCTERKKPCEG</sequence>
<proteinExistence type="predicted"/>
<organism evidence="2 3">
    <name type="scientific">Ampelomyces quisqualis</name>
    <name type="common">Powdery mildew agent</name>
    <dbReference type="NCBI Taxonomy" id="50730"/>
    <lineage>
        <taxon>Eukaryota</taxon>
        <taxon>Fungi</taxon>
        <taxon>Dikarya</taxon>
        <taxon>Ascomycota</taxon>
        <taxon>Pezizomycotina</taxon>
        <taxon>Dothideomycetes</taxon>
        <taxon>Pleosporomycetidae</taxon>
        <taxon>Pleosporales</taxon>
        <taxon>Pleosporineae</taxon>
        <taxon>Phaeosphaeriaceae</taxon>
        <taxon>Ampelomyces</taxon>
    </lineage>
</organism>
<reference evidence="2" key="1">
    <citation type="journal article" date="2020" name="Stud. Mycol.">
        <title>101 Dothideomycetes genomes: a test case for predicting lifestyles and emergence of pathogens.</title>
        <authorList>
            <person name="Haridas S."/>
            <person name="Albert R."/>
            <person name="Binder M."/>
            <person name="Bloem J."/>
            <person name="Labutti K."/>
            <person name="Salamov A."/>
            <person name="Andreopoulos B."/>
            <person name="Baker S."/>
            <person name="Barry K."/>
            <person name="Bills G."/>
            <person name="Bluhm B."/>
            <person name="Cannon C."/>
            <person name="Castanera R."/>
            <person name="Culley D."/>
            <person name="Daum C."/>
            <person name="Ezra D."/>
            <person name="Gonzalez J."/>
            <person name="Henrissat B."/>
            <person name="Kuo A."/>
            <person name="Liang C."/>
            <person name="Lipzen A."/>
            <person name="Lutzoni F."/>
            <person name="Magnuson J."/>
            <person name="Mondo S."/>
            <person name="Nolan M."/>
            <person name="Ohm R."/>
            <person name="Pangilinan J."/>
            <person name="Park H.-J."/>
            <person name="Ramirez L."/>
            <person name="Alfaro M."/>
            <person name="Sun H."/>
            <person name="Tritt A."/>
            <person name="Yoshinaga Y."/>
            <person name="Zwiers L.-H."/>
            <person name="Turgeon B."/>
            <person name="Goodwin S."/>
            <person name="Spatafora J."/>
            <person name="Crous P."/>
            <person name="Grigoriev I."/>
        </authorList>
    </citation>
    <scope>NUCLEOTIDE SEQUENCE</scope>
    <source>
        <strain evidence="2">HMLAC05119</strain>
    </source>
</reference>
<gene>
    <name evidence="2" type="ORF">BDU57DRAFT_100782</name>
</gene>
<dbReference type="EMBL" id="ML979144">
    <property type="protein sequence ID" value="KAF1911332.1"/>
    <property type="molecule type" value="Genomic_DNA"/>
</dbReference>
<name>A0A6A5Q784_AMPQU</name>